<accession>A0ABV0YPU1</accession>
<reference evidence="2 3" key="1">
    <citation type="submission" date="2021-06" db="EMBL/GenBank/DDBJ databases">
        <authorList>
            <person name="Palmer J.M."/>
        </authorList>
    </citation>
    <scope>NUCLEOTIDE SEQUENCE [LARGE SCALE GENOMIC DNA]</scope>
    <source>
        <strain evidence="2 3">AS_MEX2019</strain>
        <tissue evidence="2">Muscle</tissue>
    </source>
</reference>
<dbReference type="EMBL" id="JAHRIP010038956">
    <property type="protein sequence ID" value="MEQ2295746.1"/>
    <property type="molecule type" value="Genomic_DNA"/>
</dbReference>
<comment type="caution">
    <text evidence="2">The sequence shown here is derived from an EMBL/GenBank/DDBJ whole genome shotgun (WGS) entry which is preliminary data.</text>
</comment>
<evidence type="ECO:0000313" key="2">
    <source>
        <dbReference type="EMBL" id="MEQ2295746.1"/>
    </source>
</evidence>
<keyword evidence="3" id="KW-1185">Reference proteome</keyword>
<keyword evidence="1" id="KW-0812">Transmembrane</keyword>
<organism evidence="2 3">
    <name type="scientific">Ameca splendens</name>
    <dbReference type="NCBI Taxonomy" id="208324"/>
    <lineage>
        <taxon>Eukaryota</taxon>
        <taxon>Metazoa</taxon>
        <taxon>Chordata</taxon>
        <taxon>Craniata</taxon>
        <taxon>Vertebrata</taxon>
        <taxon>Euteleostomi</taxon>
        <taxon>Actinopterygii</taxon>
        <taxon>Neopterygii</taxon>
        <taxon>Teleostei</taxon>
        <taxon>Neoteleostei</taxon>
        <taxon>Acanthomorphata</taxon>
        <taxon>Ovalentaria</taxon>
        <taxon>Atherinomorphae</taxon>
        <taxon>Cyprinodontiformes</taxon>
        <taxon>Goodeidae</taxon>
        <taxon>Ameca</taxon>
    </lineage>
</organism>
<keyword evidence="1" id="KW-0472">Membrane</keyword>
<protein>
    <submittedName>
        <fullName evidence="2">Uncharacterized protein</fullName>
    </submittedName>
</protein>
<evidence type="ECO:0000256" key="1">
    <source>
        <dbReference type="SAM" id="Phobius"/>
    </source>
</evidence>
<evidence type="ECO:0000313" key="3">
    <source>
        <dbReference type="Proteomes" id="UP001469553"/>
    </source>
</evidence>
<keyword evidence="1" id="KW-1133">Transmembrane helix</keyword>
<gene>
    <name evidence="2" type="ORF">AMECASPLE_017680</name>
</gene>
<proteinExistence type="predicted"/>
<feature type="transmembrane region" description="Helical" evidence="1">
    <location>
        <begin position="36"/>
        <end position="54"/>
    </location>
</feature>
<dbReference type="Proteomes" id="UP001469553">
    <property type="component" value="Unassembled WGS sequence"/>
</dbReference>
<sequence length="70" mass="8130">MNSCICFHVPTACLLLNTDCFKKEASQLLPRFQVTALLSLSSFLVPLGGGWQWWKQLWRRRGELVHKRRG</sequence>
<name>A0ABV0YPU1_9TELE</name>